<proteinExistence type="predicted"/>
<dbReference type="RefSeq" id="WP_092370339.1">
    <property type="nucleotide sequence ID" value="NZ_FNBM01000008.1"/>
</dbReference>
<evidence type="ECO:0000313" key="4">
    <source>
        <dbReference type="Proteomes" id="UP000243378"/>
    </source>
</evidence>
<name>A0A1G7SHT4_9GAMM</name>
<reference evidence="3 4" key="1">
    <citation type="submission" date="2016-10" db="EMBL/GenBank/DDBJ databases">
        <authorList>
            <person name="de Groot N.N."/>
        </authorList>
    </citation>
    <scope>NUCLEOTIDE SEQUENCE [LARGE SCALE GENOMIC DNA]</scope>
    <source>
        <strain evidence="3 4">LMG 25475</strain>
    </source>
</reference>
<dbReference type="OrthoDB" id="7311087at2"/>
<dbReference type="EMBL" id="FNBM01000008">
    <property type="protein sequence ID" value="SDG22548.1"/>
    <property type="molecule type" value="Genomic_DNA"/>
</dbReference>
<evidence type="ECO:0000313" key="3">
    <source>
        <dbReference type="EMBL" id="SDG22548.1"/>
    </source>
</evidence>
<accession>A0A1G7SHT4</accession>
<dbReference type="AlphaFoldDB" id="A0A1G7SHT4"/>
<organism evidence="3 4">
    <name type="scientific">Phytopseudomonas seleniipraecipitans</name>
    <dbReference type="NCBI Taxonomy" id="640205"/>
    <lineage>
        <taxon>Bacteria</taxon>
        <taxon>Pseudomonadati</taxon>
        <taxon>Pseudomonadota</taxon>
        <taxon>Gammaproteobacteria</taxon>
        <taxon>Pseudomonadales</taxon>
        <taxon>Pseudomonadaceae</taxon>
        <taxon>Phytopseudomonas</taxon>
    </lineage>
</organism>
<feature type="compositionally biased region" description="Basic and acidic residues" evidence="1">
    <location>
        <begin position="21"/>
        <end position="49"/>
    </location>
</feature>
<feature type="region of interest" description="Disordered" evidence="1">
    <location>
        <begin position="1"/>
        <end position="57"/>
    </location>
</feature>
<feature type="compositionally biased region" description="Polar residues" evidence="1">
    <location>
        <begin position="1"/>
        <end position="10"/>
    </location>
</feature>
<protein>
    <submittedName>
        <fullName evidence="3">Uncharacterized protein</fullName>
    </submittedName>
</protein>
<sequence length="1129" mass="124213">MSTIDTSTPKRVTGETGNADFDEKLREARSKGGQLDKKGIEAYKEHRGPYLDGKPPLAESNHQWKEEDIANVESEWLSSSGHRLMLWDDLLLVTMKNGDQVLVHAGVNPRLHEVAKAKMDSGDVKGAPAWTEKDLSDEHELWLGQREAGGFTVVTSPEDVPEIGDLRFIEDGYLDMSAAVYHPGNGFQLTVDDNGAYGENDTALFTTADGHKYAVSKEVSPDAYERVKELAKTRDEIEKKIDEDGYKVMSARDDIPVVTDGTKVETLAPGVLAVETPRRGKFIVIESVTPEHFANLEGTQVDKQQGAVDKAFEDRDLPPAKDTDLMLAETSEKKDGKAKTVGELYYDNLKEAYKDKPDDSKEAKYLRLLEARAMLNGGFQFLPYTTTNGAFSGTTNTSYGKDPKEMSPAEMRGLVDEGKLGEELLALMTDEDIAADNDRFLKEAIDKVEDKDGFKDKLAETLRDPEYKKALADLEQDNPEGAAARYAADMQSLSLLDAELAAQIDTEFKFGIPIDQLNELYQDGMEGVGEENVDKATTDMVSTLLTTMMTSVLGTKRGTDIYNYFFGGGKEKGQAKPELSAEEQKLVTSVESSREPLTQLLKDSAKASINDPSGQSGVITAEKIDKAVAKVPLAERDGVAGVLGKLGKTGVLSSSAGLISMVAGIYKLADGGLNFGDTPAERIEAAKNFVTTISMISPMATMVTGAYEELFRKPGAADSLGLGKSLKETVWDKHFKPKDVSETESIEMKEIQKKLDNLKELPELDMGKAFTADNFWKDFDDNTRTSRPAVEDLIEQLPADQQDAVRSSLTTIADKNPELKNVPESEKLRWIGGALSTIGGVADVAGGVLDLVLGGMGIDKLRKEGGTPEQFAAKSLQLVGGTAGLVMGGAGLAAAIGVGSAAVAGVVAAAAGGVGAVLGFIGAIIGGVVALKKSEETVEKVRDYFRELDKDGVLEKEWGDKLNYLVHMSYEYNYYEGKYEDRFDAWYPEDIPVWEAQPEHYKEFTEKVEKDGKIGDDWFTDNMKDLVTYNDKFDAEFYRENKDKIDRIVDNWEQWQGSDDIISDKDFNKLLKGDDRFDNSQEDIDAVQFLMDNKEFFEFLDTIRFHPNNTKSDGKISRKDVDKWLEQVS</sequence>
<keyword evidence="2" id="KW-1133">Transmembrane helix</keyword>
<evidence type="ECO:0000256" key="1">
    <source>
        <dbReference type="SAM" id="MobiDB-lite"/>
    </source>
</evidence>
<dbReference type="Proteomes" id="UP000243378">
    <property type="component" value="Unassembled WGS sequence"/>
</dbReference>
<keyword evidence="2" id="KW-0812">Transmembrane</keyword>
<keyword evidence="2" id="KW-0472">Membrane</keyword>
<evidence type="ECO:0000256" key="2">
    <source>
        <dbReference type="SAM" id="Phobius"/>
    </source>
</evidence>
<feature type="transmembrane region" description="Helical" evidence="2">
    <location>
        <begin position="902"/>
        <end position="931"/>
    </location>
</feature>
<feature type="transmembrane region" description="Helical" evidence="2">
    <location>
        <begin position="875"/>
        <end position="896"/>
    </location>
</feature>
<feature type="transmembrane region" description="Helical" evidence="2">
    <location>
        <begin position="830"/>
        <end position="854"/>
    </location>
</feature>
<gene>
    <name evidence="3" type="ORF">SAMN05216381_3457</name>
</gene>